<dbReference type="InterPro" id="IPR027417">
    <property type="entry name" value="P-loop_NTPase"/>
</dbReference>
<keyword evidence="2" id="KW-1185">Reference proteome</keyword>
<dbReference type="GO" id="GO:0006955">
    <property type="term" value="P:immune response"/>
    <property type="evidence" value="ECO:0007669"/>
    <property type="project" value="TreeGrafter"/>
</dbReference>
<organism evidence="1 2">
    <name type="scientific">Salarias fasciatus</name>
    <name type="common">Jewelled blenny</name>
    <name type="synonym">Blennius fasciatus</name>
    <dbReference type="NCBI Taxonomy" id="181472"/>
    <lineage>
        <taxon>Eukaryota</taxon>
        <taxon>Metazoa</taxon>
        <taxon>Chordata</taxon>
        <taxon>Craniata</taxon>
        <taxon>Vertebrata</taxon>
        <taxon>Euteleostomi</taxon>
        <taxon>Actinopterygii</taxon>
        <taxon>Neopterygii</taxon>
        <taxon>Teleostei</taxon>
        <taxon>Neoteleostei</taxon>
        <taxon>Acanthomorphata</taxon>
        <taxon>Ovalentaria</taxon>
        <taxon>Blenniimorphae</taxon>
        <taxon>Blenniiformes</taxon>
        <taxon>Blennioidei</taxon>
        <taxon>Blenniidae</taxon>
        <taxon>Salariinae</taxon>
        <taxon>Salarias</taxon>
    </lineage>
</organism>
<dbReference type="AlphaFoldDB" id="A0A672JCM6"/>
<dbReference type="Ensembl" id="ENSSFAT00005052610.1">
    <property type="protein sequence ID" value="ENSSFAP00005050967.1"/>
    <property type="gene ID" value="ENSSFAG00005024550.1"/>
</dbReference>
<dbReference type="PANTHER" id="PTHR14241">
    <property type="entry name" value="INTERFERON-INDUCED PROTEIN 44"/>
    <property type="match status" value="1"/>
</dbReference>
<accession>A0A672JCM6</accession>
<dbReference type="SUPFAM" id="SSF52540">
    <property type="entry name" value="P-loop containing nucleoside triphosphate hydrolases"/>
    <property type="match status" value="1"/>
</dbReference>
<reference evidence="1" key="2">
    <citation type="submission" date="2025-08" db="UniProtKB">
        <authorList>
            <consortium name="Ensembl"/>
        </authorList>
    </citation>
    <scope>IDENTIFICATION</scope>
</reference>
<dbReference type="OMA" id="INTCATA"/>
<evidence type="ECO:0000313" key="2">
    <source>
        <dbReference type="Proteomes" id="UP000472267"/>
    </source>
</evidence>
<dbReference type="Gene3D" id="3.40.50.300">
    <property type="entry name" value="P-loop containing nucleotide triphosphate hydrolases"/>
    <property type="match status" value="1"/>
</dbReference>
<protein>
    <recommendedName>
        <fullName evidence="3">G domain-containing protein</fullName>
    </recommendedName>
</protein>
<reference evidence="1" key="1">
    <citation type="submission" date="2019-06" db="EMBL/GenBank/DDBJ databases">
        <authorList>
            <consortium name="Wellcome Sanger Institute Data Sharing"/>
        </authorList>
    </citation>
    <scope>NUCLEOTIDE SEQUENCE [LARGE SCALE GENOMIC DNA]</scope>
</reference>
<dbReference type="Proteomes" id="UP000472267">
    <property type="component" value="Chromosome 16"/>
</dbReference>
<sequence>MFKAFRWKSDYRQTVQLLCNNHDEETISPHSYMWNITGTDPLGQLLWIFLKTLGDNTRDLQYARDYQPQREDVSQLRVMLYGPVGAGKSSFINSVSTTLRGRMSAGAMTGTVQSVEGQSLTKKVLKNCELHSHFVFNDIMGIEDGSGRGVHVNDIKLAMMGNVMENHKFNPVSPLSSGDPGYNQSPSPDDRIHVLVCILSANASEIQDSVLQKMRDVREAANDLGIPQLLIVTKVDEACPETQKSLRNVYRSKHVKKKVKFSSKVGIPMNFILPVKNYSEEISTNPDVDTLILSILRLIIDFGDDFLEK</sequence>
<reference evidence="1" key="3">
    <citation type="submission" date="2025-09" db="UniProtKB">
        <authorList>
            <consortium name="Ensembl"/>
        </authorList>
    </citation>
    <scope>IDENTIFICATION</scope>
</reference>
<dbReference type="PANTHER" id="PTHR14241:SF1">
    <property type="entry name" value="INTERFERON-INDUCED PROTEIN 44-RELATED"/>
    <property type="match status" value="1"/>
</dbReference>
<proteinExistence type="predicted"/>
<dbReference type="InParanoid" id="A0A672JCM6"/>
<evidence type="ECO:0000313" key="1">
    <source>
        <dbReference type="Ensembl" id="ENSSFAP00005050967.1"/>
    </source>
</evidence>
<name>A0A672JCM6_SALFA</name>
<evidence type="ECO:0008006" key="3">
    <source>
        <dbReference type="Google" id="ProtNLM"/>
    </source>
</evidence>